<evidence type="ECO:0000256" key="1">
    <source>
        <dbReference type="ARBA" id="ARBA00022617"/>
    </source>
</evidence>
<feature type="domain" description="Cytochrome c" evidence="6">
    <location>
        <begin position="80"/>
        <end position="170"/>
    </location>
</feature>
<proteinExistence type="predicted"/>
<evidence type="ECO:0000256" key="3">
    <source>
        <dbReference type="ARBA" id="ARBA00023004"/>
    </source>
</evidence>
<evidence type="ECO:0000256" key="5">
    <source>
        <dbReference type="SAM" id="MobiDB-lite"/>
    </source>
</evidence>
<keyword evidence="1 4" id="KW-0349">Heme</keyword>
<reference evidence="8" key="1">
    <citation type="journal article" date="2019" name="Int. J. Syst. Evol. Microbiol.">
        <title>The Global Catalogue of Microorganisms (GCM) 10K type strain sequencing project: providing services to taxonomists for standard genome sequencing and annotation.</title>
        <authorList>
            <consortium name="The Broad Institute Genomics Platform"/>
            <consortium name="The Broad Institute Genome Sequencing Center for Infectious Disease"/>
            <person name="Wu L."/>
            <person name="Ma J."/>
        </authorList>
    </citation>
    <scope>NUCLEOTIDE SEQUENCE [LARGE SCALE GENOMIC DNA]</scope>
    <source>
        <strain evidence="8">JCM 17064</strain>
    </source>
</reference>
<keyword evidence="3 4" id="KW-0408">Iron</keyword>
<dbReference type="Pfam" id="PF00034">
    <property type="entry name" value="Cytochrom_C"/>
    <property type="match status" value="1"/>
</dbReference>
<organism evidence="7 8">
    <name type="scientific">Flavobacterium cheonhonense</name>
    <dbReference type="NCBI Taxonomy" id="706185"/>
    <lineage>
        <taxon>Bacteria</taxon>
        <taxon>Pseudomonadati</taxon>
        <taxon>Bacteroidota</taxon>
        <taxon>Flavobacteriia</taxon>
        <taxon>Flavobacteriales</taxon>
        <taxon>Flavobacteriaceae</taxon>
        <taxon>Flavobacterium</taxon>
    </lineage>
</organism>
<keyword evidence="8" id="KW-1185">Reference proteome</keyword>
<evidence type="ECO:0000313" key="8">
    <source>
        <dbReference type="Proteomes" id="UP001500968"/>
    </source>
</evidence>
<dbReference type="InterPro" id="IPR009056">
    <property type="entry name" value="Cyt_c-like_dom"/>
</dbReference>
<dbReference type="SUPFAM" id="SSF46626">
    <property type="entry name" value="Cytochrome c"/>
    <property type="match status" value="1"/>
</dbReference>
<sequence>MLKFVNESLILPIMKKLLLTALTFSLLIACGKKEKETEEYNPAADPSATETKAADPSSYDPKRGEGKFTNVELGATLDQAMAGKGEEVAAVKCTSCHKSTDEKLVGPGWKGVTERRRPEWIMNFITNPDPMIDKDPEVQAQLEICLVRMPNQGLSDDDARHILEYMRKIDGVK</sequence>
<evidence type="ECO:0000256" key="2">
    <source>
        <dbReference type="ARBA" id="ARBA00022723"/>
    </source>
</evidence>
<feature type="region of interest" description="Disordered" evidence="5">
    <location>
        <begin position="37"/>
        <end position="66"/>
    </location>
</feature>
<comment type="caution">
    <text evidence="7">The sequence shown here is derived from an EMBL/GenBank/DDBJ whole genome shotgun (WGS) entry which is preliminary data.</text>
</comment>
<dbReference type="InterPro" id="IPR036909">
    <property type="entry name" value="Cyt_c-like_dom_sf"/>
</dbReference>
<dbReference type="PROSITE" id="PS51007">
    <property type="entry name" value="CYTC"/>
    <property type="match status" value="1"/>
</dbReference>
<evidence type="ECO:0000259" key="6">
    <source>
        <dbReference type="PROSITE" id="PS51007"/>
    </source>
</evidence>
<accession>A0ABP7TYH4</accession>
<gene>
    <name evidence="7" type="ORF">GCM10022386_16780</name>
</gene>
<dbReference type="Gene3D" id="1.10.760.10">
    <property type="entry name" value="Cytochrome c-like domain"/>
    <property type="match status" value="1"/>
</dbReference>
<evidence type="ECO:0000256" key="4">
    <source>
        <dbReference type="PROSITE-ProRule" id="PRU00433"/>
    </source>
</evidence>
<protein>
    <recommendedName>
        <fullName evidence="6">Cytochrome c domain-containing protein</fullName>
    </recommendedName>
</protein>
<dbReference type="Proteomes" id="UP001500968">
    <property type="component" value="Unassembled WGS sequence"/>
</dbReference>
<name>A0ABP7TYH4_9FLAO</name>
<dbReference type="EMBL" id="BAABCR010000015">
    <property type="protein sequence ID" value="GAA4033071.1"/>
    <property type="molecule type" value="Genomic_DNA"/>
</dbReference>
<evidence type="ECO:0000313" key="7">
    <source>
        <dbReference type="EMBL" id="GAA4033071.1"/>
    </source>
</evidence>
<keyword evidence="2 4" id="KW-0479">Metal-binding</keyword>
<dbReference type="PROSITE" id="PS51257">
    <property type="entry name" value="PROKAR_LIPOPROTEIN"/>
    <property type="match status" value="1"/>
</dbReference>